<feature type="compositionally biased region" description="Low complexity" evidence="1">
    <location>
        <begin position="118"/>
        <end position="131"/>
    </location>
</feature>
<dbReference type="OrthoDB" id="2100128at2759"/>
<dbReference type="AlphaFoldDB" id="A0A6A6HDB5"/>
<reference evidence="2" key="1">
    <citation type="journal article" date="2020" name="Stud. Mycol.">
        <title>101 Dothideomycetes genomes: a test case for predicting lifestyles and emergence of pathogens.</title>
        <authorList>
            <person name="Haridas S."/>
            <person name="Albert R."/>
            <person name="Binder M."/>
            <person name="Bloem J."/>
            <person name="Labutti K."/>
            <person name="Salamov A."/>
            <person name="Andreopoulos B."/>
            <person name="Baker S."/>
            <person name="Barry K."/>
            <person name="Bills G."/>
            <person name="Bluhm B."/>
            <person name="Cannon C."/>
            <person name="Castanera R."/>
            <person name="Culley D."/>
            <person name="Daum C."/>
            <person name="Ezra D."/>
            <person name="Gonzalez J."/>
            <person name="Henrissat B."/>
            <person name="Kuo A."/>
            <person name="Liang C."/>
            <person name="Lipzen A."/>
            <person name="Lutzoni F."/>
            <person name="Magnuson J."/>
            <person name="Mondo S."/>
            <person name="Nolan M."/>
            <person name="Ohm R."/>
            <person name="Pangilinan J."/>
            <person name="Park H.-J."/>
            <person name="Ramirez L."/>
            <person name="Alfaro M."/>
            <person name="Sun H."/>
            <person name="Tritt A."/>
            <person name="Yoshinaga Y."/>
            <person name="Zwiers L.-H."/>
            <person name="Turgeon B."/>
            <person name="Goodwin S."/>
            <person name="Spatafora J."/>
            <person name="Crous P."/>
            <person name="Grigoriev I."/>
        </authorList>
    </citation>
    <scope>NUCLEOTIDE SEQUENCE</scope>
    <source>
        <strain evidence="2">Tuck. ex Michener</strain>
    </source>
</reference>
<organism evidence="2 3">
    <name type="scientific">Viridothelium virens</name>
    <name type="common">Speckled blister lichen</name>
    <name type="synonym">Trypethelium virens</name>
    <dbReference type="NCBI Taxonomy" id="1048519"/>
    <lineage>
        <taxon>Eukaryota</taxon>
        <taxon>Fungi</taxon>
        <taxon>Dikarya</taxon>
        <taxon>Ascomycota</taxon>
        <taxon>Pezizomycotina</taxon>
        <taxon>Dothideomycetes</taxon>
        <taxon>Dothideomycetes incertae sedis</taxon>
        <taxon>Trypetheliales</taxon>
        <taxon>Trypetheliaceae</taxon>
        <taxon>Viridothelium</taxon>
    </lineage>
</organism>
<protein>
    <submittedName>
        <fullName evidence="2">Uncharacterized protein</fullName>
    </submittedName>
</protein>
<gene>
    <name evidence="2" type="ORF">EV356DRAFT_523208</name>
</gene>
<sequence>MAAQTRPPYKRGASSAWNRLNQPPSDPLEQYGLPSKGETKLNDFRAQEKFFAKIQERYMKFCGSTGGGDALEKAFDQLSLAEPSSSSPSSFAVAALPSPKSTNPATPTRHFDSPLHNSPKPAVAAASPSHPTDASHSELALIFAAMRKLRESLVATSRTDAFARKAYIFLIHAAILARAWQAYHPALLYLLTRIHASSTSSSSTSTSSPGAVAAAATGGALSGPELREFASYRVLDLACREGDLGAAFEARARWGVVDRRVEGVLRALVRGDWHAFWRLRRAVDGYQRKVMDWAEEGVRLHAMKCVGMAYNQAERRFVERCAEAAWEELKRRGCGWECEGEWIMIRKRKTKS</sequence>
<dbReference type="EMBL" id="ML991791">
    <property type="protein sequence ID" value="KAF2235490.1"/>
    <property type="molecule type" value="Genomic_DNA"/>
</dbReference>
<proteinExistence type="predicted"/>
<feature type="region of interest" description="Disordered" evidence="1">
    <location>
        <begin position="90"/>
        <end position="132"/>
    </location>
</feature>
<evidence type="ECO:0000313" key="3">
    <source>
        <dbReference type="Proteomes" id="UP000800092"/>
    </source>
</evidence>
<keyword evidence="3" id="KW-1185">Reference proteome</keyword>
<feature type="region of interest" description="Disordered" evidence="1">
    <location>
        <begin position="1"/>
        <end position="39"/>
    </location>
</feature>
<dbReference type="PANTHER" id="PTHR39398">
    <property type="entry name" value="YALI0F14311P"/>
    <property type="match status" value="1"/>
</dbReference>
<name>A0A6A6HDB5_VIRVR</name>
<dbReference type="PANTHER" id="PTHR39398:SF1">
    <property type="entry name" value="CSN8_PSMD8_EIF3K DOMAIN-CONTAINING PROTEIN"/>
    <property type="match status" value="1"/>
</dbReference>
<evidence type="ECO:0000256" key="1">
    <source>
        <dbReference type="SAM" id="MobiDB-lite"/>
    </source>
</evidence>
<evidence type="ECO:0000313" key="2">
    <source>
        <dbReference type="EMBL" id="KAF2235490.1"/>
    </source>
</evidence>
<feature type="compositionally biased region" description="Low complexity" evidence="1">
    <location>
        <begin position="90"/>
        <end position="99"/>
    </location>
</feature>
<accession>A0A6A6HDB5</accession>
<dbReference type="Proteomes" id="UP000800092">
    <property type="component" value="Unassembled WGS sequence"/>
</dbReference>